<dbReference type="OrthoDB" id="10665238at2759"/>
<protein>
    <submittedName>
        <fullName evidence="2">BZ3500_MvSof-1268-A1-R1_Chr11-1g03169 protein</fullName>
    </submittedName>
</protein>
<sequence>MLGEHSGSGSSLPRSGSSSRHSRRQYRPILGSSKTGIDEEAKIREQQTTTRLSAERAQAQPDAKLPLKPPPPLLPPLLPLRRPLLPPKVDVDALFAGKLKELEAGPLASQQPATQAAVTEALAGQATENEARVATRTDDGAQEDGRDQAQSVRCQAQGPRTDLSRRTGTPLPDTNASLVAVDSAPSSPALAPAPAAAPATPTLALKATSPARGGAAAGRGAIGRRGKGRGAAAAGASPSRPGAATASEIPSKFSIRGIMGTAAAPATPPASTPGGVLGRLMGGALGGKTREGRWCFGRMGNDRSKAKEREVRDGGRGWGCAFVLTRDRRAVRSDTLVIIPDHECWACF</sequence>
<feature type="compositionally biased region" description="Low complexity" evidence="1">
    <location>
        <begin position="205"/>
        <end position="214"/>
    </location>
</feature>
<dbReference type="Proteomes" id="UP000249723">
    <property type="component" value="Unassembled WGS sequence"/>
</dbReference>
<evidence type="ECO:0000256" key="1">
    <source>
        <dbReference type="SAM" id="MobiDB-lite"/>
    </source>
</evidence>
<gene>
    <name evidence="2" type="ORF">BZ3500_MVSOF-1268-A1-R1_CHR11-1G03169</name>
</gene>
<feature type="compositionally biased region" description="Pro residues" evidence="1">
    <location>
        <begin position="67"/>
        <end position="78"/>
    </location>
</feature>
<feature type="compositionally biased region" description="Basic and acidic residues" evidence="1">
    <location>
        <begin position="129"/>
        <end position="147"/>
    </location>
</feature>
<organism evidence="2 3">
    <name type="scientific">Microbotryum saponariae</name>
    <dbReference type="NCBI Taxonomy" id="289078"/>
    <lineage>
        <taxon>Eukaryota</taxon>
        <taxon>Fungi</taxon>
        <taxon>Dikarya</taxon>
        <taxon>Basidiomycota</taxon>
        <taxon>Pucciniomycotina</taxon>
        <taxon>Microbotryomycetes</taxon>
        <taxon>Microbotryales</taxon>
        <taxon>Microbotryaceae</taxon>
        <taxon>Microbotryum</taxon>
    </lineage>
</organism>
<evidence type="ECO:0000313" key="2">
    <source>
        <dbReference type="EMBL" id="SDA03729.1"/>
    </source>
</evidence>
<feature type="region of interest" description="Disordered" evidence="1">
    <location>
        <begin position="105"/>
        <end position="177"/>
    </location>
</feature>
<dbReference type="AlphaFoldDB" id="A0A2X0LD96"/>
<proteinExistence type="predicted"/>
<feature type="compositionally biased region" description="Polar residues" evidence="1">
    <location>
        <begin position="108"/>
        <end position="117"/>
    </location>
</feature>
<accession>A0A2X0LD96</accession>
<dbReference type="EMBL" id="FMWP01000138">
    <property type="protein sequence ID" value="SDA03729.1"/>
    <property type="molecule type" value="Genomic_DNA"/>
</dbReference>
<reference evidence="3" key="1">
    <citation type="submission" date="2016-10" db="EMBL/GenBank/DDBJ databases">
        <authorList>
            <person name="Jeantristanb JTB J.-T."/>
            <person name="Ricardo R."/>
        </authorList>
    </citation>
    <scope>NUCLEOTIDE SEQUENCE [LARGE SCALE GENOMIC DNA]</scope>
</reference>
<feature type="region of interest" description="Disordered" evidence="1">
    <location>
        <begin position="1"/>
        <end position="84"/>
    </location>
</feature>
<feature type="region of interest" description="Disordered" evidence="1">
    <location>
        <begin position="205"/>
        <end position="247"/>
    </location>
</feature>
<dbReference type="STRING" id="289078.A0A2X0LD96"/>
<feature type="compositionally biased region" description="Basic and acidic residues" evidence="1">
    <location>
        <begin position="36"/>
        <end position="45"/>
    </location>
</feature>
<evidence type="ECO:0000313" key="3">
    <source>
        <dbReference type="Proteomes" id="UP000249723"/>
    </source>
</evidence>
<feature type="compositionally biased region" description="Low complexity" evidence="1">
    <location>
        <begin position="230"/>
        <end position="246"/>
    </location>
</feature>
<keyword evidence="3" id="KW-1185">Reference proteome</keyword>
<name>A0A2X0LD96_9BASI</name>
<feature type="compositionally biased region" description="Low complexity" evidence="1">
    <location>
        <begin position="7"/>
        <end position="19"/>
    </location>
</feature>